<dbReference type="GO" id="GO:0004523">
    <property type="term" value="F:RNA-DNA hybrid ribonuclease activity"/>
    <property type="evidence" value="ECO:0007669"/>
    <property type="project" value="InterPro"/>
</dbReference>
<dbReference type="PANTHER" id="PTHR47723">
    <property type="entry name" value="OS05G0353850 PROTEIN"/>
    <property type="match status" value="1"/>
</dbReference>
<feature type="domain" description="RNase H type-1" evidence="1">
    <location>
        <begin position="5"/>
        <end position="81"/>
    </location>
</feature>
<evidence type="ECO:0000313" key="3">
    <source>
        <dbReference type="Proteomes" id="UP000593578"/>
    </source>
</evidence>
<accession>A0A7J8NRX3</accession>
<dbReference type="SUPFAM" id="SSF53098">
    <property type="entry name" value="Ribonuclease H-like"/>
    <property type="match status" value="1"/>
</dbReference>
<feature type="non-terminal residue" evidence="2">
    <location>
        <position position="83"/>
    </location>
</feature>
<dbReference type="InterPro" id="IPR053151">
    <property type="entry name" value="RNase_H-like"/>
</dbReference>
<dbReference type="InterPro" id="IPR036397">
    <property type="entry name" value="RNaseH_sf"/>
</dbReference>
<evidence type="ECO:0000259" key="1">
    <source>
        <dbReference type="Pfam" id="PF13456"/>
    </source>
</evidence>
<sequence>GNLEDNHGGWIIGFSHLLEKCSILEAELWGILDSLALVQEKQGKVLIQTDSLEAIKAIQDSVLTSSRSTLIKWIHHLLKNVED</sequence>
<gene>
    <name evidence="2" type="ORF">Gorai_021997</name>
</gene>
<dbReference type="Proteomes" id="UP000593578">
    <property type="component" value="Unassembled WGS sequence"/>
</dbReference>
<dbReference type="Gene3D" id="3.30.420.10">
    <property type="entry name" value="Ribonuclease H-like superfamily/Ribonuclease H"/>
    <property type="match status" value="1"/>
</dbReference>
<comment type="caution">
    <text evidence="2">The sequence shown here is derived from an EMBL/GenBank/DDBJ whole genome shotgun (WGS) entry which is preliminary data.</text>
</comment>
<dbReference type="InterPro" id="IPR002156">
    <property type="entry name" value="RNaseH_domain"/>
</dbReference>
<dbReference type="Pfam" id="PF13456">
    <property type="entry name" value="RVT_3"/>
    <property type="match status" value="1"/>
</dbReference>
<dbReference type="EMBL" id="JABEZZ010000001">
    <property type="protein sequence ID" value="MBA0579751.1"/>
    <property type="molecule type" value="Genomic_DNA"/>
</dbReference>
<organism evidence="2 3">
    <name type="scientific">Gossypium raimondii</name>
    <name type="common">Peruvian cotton</name>
    <name type="synonym">Gossypium klotzschianum subsp. raimondii</name>
    <dbReference type="NCBI Taxonomy" id="29730"/>
    <lineage>
        <taxon>Eukaryota</taxon>
        <taxon>Viridiplantae</taxon>
        <taxon>Streptophyta</taxon>
        <taxon>Embryophyta</taxon>
        <taxon>Tracheophyta</taxon>
        <taxon>Spermatophyta</taxon>
        <taxon>Magnoliopsida</taxon>
        <taxon>eudicotyledons</taxon>
        <taxon>Gunneridae</taxon>
        <taxon>Pentapetalae</taxon>
        <taxon>rosids</taxon>
        <taxon>malvids</taxon>
        <taxon>Malvales</taxon>
        <taxon>Malvaceae</taxon>
        <taxon>Malvoideae</taxon>
        <taxon>Gossypium</taxon>
    </lineage>
</organism>
<name>A0A7J8NRX3_GOSRA</name>
<dbReference type="InterPro" id="IPR012337">
    <property type="entry name" value="RNaseH-like_sf"/>
</dbReference>
<dbReference type="PANTHER" id="PTHR47723:SF19">
    <property type="entry name" value="POLYNUCLEOTIDYL TRANSFERASE, RIBONUCLEASE H-LIKE SUPERFAMILY PROTEIN"/>
    <property type="match status" value="1"/>
</dbReference>
<feature type="non-terminal residue" evidence="2">
    <location>
        <position position="1"/>
    </location>
</feature>
<dbReference type="GO" id="GO:0003676">
    <property type="term" value="F:nucleic acid binding"/>
    <property type="evidence" value="ECO:0007669"/>
    <property type="project" value="InterPro"/>
</dbReference>
<reference evidence="2 3" key="1">
    <citation type="journal article" date="2019" name="Genome Biol. Evol.">
        <title>Insights into the evolution of the New World diploid cottons (Gossypium, subgenus Houzingenia) based on genome sequencing.</title>
        <authorList>
            <person name="Grover C.E."/>
            <person name="Arick M.A. 2nd"/>
            <person name="Thrash A."/>
            <person name="Conover J.L."/>
            <person name="Sanders W.S."/>
            <person name="Peterson D.G."/>
            <person name="Frelichowski J.E."/>
            <person name="Scheffler J.A."/>
            <person name="Scheffler B.E."/>
            <person name="Wendel J.F."/>
        </authorList>
    </citation>
    <scope>NUCLEOTIDE SEQUENCE [LARGE SCALE GENOMIC DNA]</scope>
    <source>
        <strain evidence="2">8</strain>
        <tissue evidence="2">Leaf</tissue>
    </source>
</reference>
<dbReference type="AlphaFoldDB" id="A0A7J8NRX3"/>
<dbReference type="CDD" id="cd06222">
    <property type="entry name" value="RNase_H_like"/>
    <property type="match status" value="1"/>
</dbReference>
<dbReference type="InterPro" id="IPR044730">
    <property type="entry name" value="RNase_H-like_dom_plant"/>
</dbReference>
<protein>
    <recommendedName>
        <fullName evidence="1">RNase H type-1 domain-containing protein</fullName>
    </recommendedName>
</protein>
<evidence type="ECO:0000313" key="2">
    <source>
        <dbReference type="EMBL" id="MBA0579751.1"/>
    </source>
</evidence>
<proteinExistence type="predicted"/>